<dbReference type="Pfam" id="PF12697">
    <property type="entry name" value="Abhydrolase_6"/>
    <property type="match status" value="1"/>
</dbReference>
<evidence type="ECO:0000313" key="3">
    <source>
        <dbReference type="Proteomes" id="UP000661193"/>
    </source>
</evidence>
<dbReference type="InterPro" id="IPR000073">
    <property type="entry name" value="AB_hydrolase_1"/>
</dbReference>
<evidence type="ECO:0000313" key="2">
    <source>
        <dbReference type="EMBL" id="MBL6279231.1"/>
    </source>
</evidence>
<accession>A0ABS1UV93</accession>
<feature type="domain" description="AB hydrolase-1" evidence="1">
    <location>
        <begin position="5"/>
        <end position="94"/>
    </location>
</feature>
<dbReference type="Proteomes" id="UP000661193">
    <property type="component" value="Unassembled WGS sequence"/>
</dbReference>
<reference evidence="2 3" key="1">
    <citation type="submission" date="2021-01" db="EMBL/GenBank/DDBJ databases">
        <title>Genome sequencing of Micromonospora fiedleri MG-37.</title>
        <authorList>
            <person name="Moreland P.E.J."/>
            <person name="Stach J.E.M."/>
        </authorList>
    </citation>
    <scope>NUCLEOTIDE SEQUENCE [LARGE SCALE GENOMIC DNA]</scope>
    <source>
        <strain evidence="2 3">MG-37</strain>
    </source>
</reference>
<dbReference type="Gene3D" id="3.40.50.1820">
    <property type="entry name" value="alpha/beta hydrolase"/>
    <property type="match status" value="2"/>
</dbReference>
<keyword evidence="3" id="KW-1185">Reference proteome</keyword>
<dbReference type="GO" id="GO:0016787">
    <property type="term" value="F:hydrolase activity"/>
    <property type="evidence" value="ECO:0007669"/>
    <property type="project" value="UniProtKB-KW"/>
</dbReference>
<protein>
    <submittedName>
        <fullName evidence="2">Alpha/beta fold hydrolase</fullName>
    </submittedName>
</protein>
<dbReference type="InterPro" id="IPR052897">
    <property type="entry name" value="Sec-Metab_Biosynth_Hydrolase"/>
</dbReference>
<dbReference type="PANTHER" id="PTHR37017:SF11">
    <property type="entry name" value="ESTERASE_LIPASE_THIOESTERASE DOMAIN-CONTAINING PROTEIN"/>
    <property type="match status" value="1"/>
</dbReference>
<dbReference type="PANTHER" id="PTHR37017">
    <property type="entry name" value="AB HYDROLASE-1 DOMAIN-CONTAINING PROTEIN-RELATED"/>
    <property type="match status" value="1"/>
</dbReference>
<organism evidence="2 3">
    <name type="scientific">Micromonospora fiedleri</name>
    <dbReference type="NCBI Taxonomy" id="1157498"/>
    <lineage>
        <taxon>Bacteria</taxon>
        <taxon>Bacillati</taxon>
        <taxon>Actinomycetota</taxon>
        <taxon>Actinomycetes</taxon>
        <taxon>Micromonosporales</taxon>
        <taxon>Micromonosporaceae</taxon>
        <taxon>Micromonospora</taxon>
    </lineage>
</organism>
<dbReference type="EMBL" id="JAETXL010000009">
    <property type="protein sequence ID" value="MBL6279231.1"/>
    <property type="molecule type" value="Genomic_DNA"/>
</dbReference>
<gene>
    <name evidence="2" type="ORF">JMF97_24040</name>
</gene>
<comment type="caution">
    <text evidence="2">The sequence shown here is derived from an EMBL/GenBank/DDBJ whole genome shotgun (WGS) entry which is preliminary data.</text>
</comment>
<dbReference type="RefSeq" id="WP_203223570.1">
    <property type="nucleotide sequence ID" value="NZ_JAETXL010000009.1"/>
</dbReference>
<evidence type="ECO:0000259" key="1">
    <source>
        <dbReference type="Pfam" id="PF12697"/>
    </source>
</evidence>
<name>A0ABS1UV93_9ACTN</name>
<keyword evidence="2" id="KW-0378">Hydrolase</keyword>
<dbReference type="InterPro" id="IPR029058">
    <property type="entry name" value="AB_hydrolase_fold"/>
</dbReference>
<sequence>MNPTVVLVHGAYTDATCWHRVISRLRRSGHRAIGVANPLGDLSGYAAHLSSVLASIDGPIVLAGHSCGGVVATDAATEHDNVKALVYVAAIAPDKGESVPAWRLIPSWFIYSQRDPVIPVEVSRFMADRAGAQESVELPGASHALPAAQPQAVADIILRAATAV</sequence>
<proteinExistence type="predicted"/>
<dbReference type="SUPFAM" id="SSF53474">
    <property type="entry name" value="alpha/beta-Hydrolases"/>
    <property type="match status" value="1"/>
</dbReference>